<dbReference type="Proteomes" id="UP000626109">
    <property type="component" value="Unassembled WGS sequence"/>
</dbReference>
<proteinExistence type="predicted"/>
<reference evidence="2" key="1">
    <citation type="submission" date="2021-02" db="EMBL/GenBank/DDBJ databases">
        <authorList>
            <person name="Dougan E. K."/>
            <person name="Rhodes N."/>
            <person name="Thang M."/>
            <person name="Chan C."/>
        </authorList>
    </citation>
    <scope>NUCLEOTIDE SEQUENCE</scope>
</reference>
<sequence length="152" mass="16675">MLMFPEADVPVVALSLYGNQDAAAHIAAGEALQPLRDERVLIVGSGVSFRNFGYFFAQDTKTKEAGKKHSEDFDGWLTATIESASLSAEERKARLTSWEQAPSARECHPRGAAEHLMPLFTVLGASGGLAGRRLQSSQSARFNFRLSNYEFH</sequence>
<name>A0A813IX53_POLGL</name>
<dbReference type="SUPFAM" id="SSF53213">
    <property type="entry name" value="LigB-like"/>
    <property type="match status" value="1"/>
</dbReference>
<evidence type="ECO:0000313" key="2">
    <source>
        <dbReference type="EMBL" id="CAE8660513.1"/>
    </source>
</evidence>
<keyword evidence="1" id="KW-0560">Oxidoreductase</keyword>
<evidence type="ECO:0008006" key="4">
    <source>
        <dbReference type="Google" id="ProtNLM"/>
    </source>
</evidence>
<dbReference type="AlphaFoldDB" id="A0A813IX53"/>
<dbReference type="PANTHER" id="PTHR30096:SF0">
    <property type="entry name" value="4,5-DOPA DIOXYGENASE EXTRADIOL-LIKE PROTEIN"/>
    <property type="match status" value="1"/>
</dbReference>
<protein>
    <recommendedName>
        <fullName evidence="4">Extradiol ring-cleavage dioxygenase class III enzyme subunit B domain-containing protein</fullName>
    </recommendedName>
</protein>
<gene>
    <name evidence="2" type="ORF">PGLA2088_LOCUS14166</name>
</gene>
<dbReference type="PANTHER" id="PTHR30096">
    <property type="entry name" value="4,5-DOPA DIOXYGENASE EXTRADIOL-LIKE PROTEIN"/>
    <property type="match status" value="1"/>
</dbReference>
<dbReference type="EMBL" id="CAJNNW010017222">
    <property type="protein sequence ID" value="CAE8660513.1"/>
    <property type="molecule type" value="Genomic_DNA"/>
</dbReference>
<comment type="caution">
    <text evidence="2">The sequence shown here is derived from an EMBL/GenBank/DDBJ whole genome shotgun (WGS) entry which is preliminary data.</text>
</comment>
<dbReference type="InterPro" id="IPR014436">
    <property type="entry name" value="Extradiol_dOase_DODA"/>
</dbReference>
<accession>A0A813IX53</accession>
<evidence type="ECO:0000313" key="3">
    <source>
        <dbReference type="Proteomes" id="UP000626109"/>
    </source>
</evidence>
<evidence type="ECO:0000256" key="1">
    <source>
        <dbReference type="ARBA" id="ARBA00023002"/>
    </source>
</evidence>
<organism evidence="2 3">
    <name type="scientific">Polarella glacialis</name>
    <name type="common">Dinoflagellate</name>
    <dbReference type="NCBI Taxonomy" id="89957"/>
    <lineage>
        <taxon>Eukaryota</taxon>
        <taxon>Sar</taxon>
        <taxon>Alveolata</taxon>
        <taxon>Dinophyceae</taxon>
        <taxon>Suessiales</taxon>
        <taxon>Suessiaceae</taxon>
        <taxon>Polarella</taxon>
    </lineage>
</organism>
<dbReference type="GO" id="GO:0051213">
    <property type="term" value="F:dioxygenase activity"/>
    <property type="evidence" value="ECO:0007669"/>
    <property type="project" value="InterPro"/>
</dbReference>
<dbReference type="CDD" id="cd07363">
    <property type="entry name" value="45_DOPA_Dioxygenase"/>
    <property type="match status" value="1"/>
</dbReference>
<dbReference type="Gene3D" id="3.40.830.10">
    <property type="entry name" value="LigB-like"/>
    <property type="match status" value="1"/>
</dbReference>
<dbReference type="GO" id="GO:0008270">
    <property type="term" value="F:zinc ion binding"/>
    <property type="evidence" value="ECO:0007669"/>
    <property type="project" value="InterPro"/>
</dbReference>